<dbReference type="AlphaFoldDB" id="A0A9P3L9A5"/>
<organism evidence="8 9">
    <name type="scientific">Phanerochaete sordida</name>
    <dbReference type="NCBI Taxonomy" id="48140"/>
    <lineage>
        <taxon>Eukaryota</taxon>
        <taxon>Fungi</taxon>
        <taxon>Dikarya</taxon>
        <taxon>Basidiomycota</taxon>
        <taxon>Agaricomycotina</taxon>
        <taxon>Agaricomycetes</taxon>
        <taxon>Polyporales</taxon>
        <taxon>Phanerochaetaceae</taxon>
        <taxon>Phanerochaete</taxon>
    </lineage>
</organism>
<evidence type="ECO:0000256" key="6">
    <source>
        <dbReference type="RuleBase" id="RU362006"/>
    </source>
</evidence>
<feature type="compositionally biased region" description="Pro residues" evidence="7">
    <location>
        <begin position="236"/>
        <end position="246"/>
    </location>
</feature>
<dbReference type="PANTHER" id="PTHR12300">
    <property type="entry name" value="HVA22-LIKE PROTEINS"/>
    <property type="match status" value="1"/>
</dbReference>
<evidence type="ECO:0000256" key="7">
    <source>
        <dbReference type="SAM" id="MobiDB-lite"/>
    </source>
</evidence>
<feature type="compositionally biased region" description="Polar residues" evidence="7">
    <location>
        <begin position="219"/>
        <end position="234"/>
    </location>
</feature>
<keyword evidence="3" id="KW-0812">Transmembrane</keyword>
<dbReference type="PANTHER" id="PTHR12300:SF161">
    <property type="entry name" value="RECEPTOR EXPRESSION-ENHANCING PROTEIN"/>
    <property type="match status" value="1"/>
</dbReference>
<comment type="subcellular location">
    <subcellularLocation>
        <location evidence="1 6">Membrane</location>
        <topology evidence="1 6">Multi-pass membrane protein</topology>
    </subcellularLocation>
</comment>
<comment type="caution">
    <text evidence="8">The sequence shown here is derived from an EMBL/GenBank/DDBJ whole genome shotgun (WGS) entry which is preliminary data.</text>
</comment>
<protein>
    <recommendedName>
        <fullName evidence="6">Protein YOP1</fullName>
    </recommendedName>
</protein>
<dbReference type="OrthoDB" id="434647at2759"/>
<proteinExistence type="inferred from homology"/>
<feature type="region of interest" description="Disordered" evidence="7">
    <location>
        <begin position="190"/>
        <end position="246"/>
    </location>
</feature>
<dbReference type="Proteomes" id="UP000703269">
    <property type="component" value="Unassembled WGS sequence"/>
</dbReference>
<feature type="compositionally biased region" description="Pro residues" evidence="7">
    <location>
        <begin position="205"/>
        <end position="217"/>
    </location>
</feature>
<dbReference type="Pfam" id="PF03134">
    <property type="entry name" value="TB2_DP1_HVA22"/>
    <property type="match status" value="1"/>
</dbReference>
<evidence type="ECO:0000256" key="1">
    <source>
        <dbReference type="ARBA" id="ARBA00004141"/>
    </source>
</evidence>
<keyword evidence="5" id="KW-0472">Membrane</keyword>
<evidence type="ECO:0000313" key="8">
    <source>
        <dbReference type="EMBL" id="GJE85798.1"/>
    </source>
</evidence>
<evidence type="ECO:0000256" key="2">
    <source>
        <dbReference type="ARBA" id="ARBA00008573"/>
    </source>
</evidence>
<dbReference type="EMBL" id="BPQB01000003">
    <property type="protein sequence ID" value="GJE85798.1"/>
    <property type="molecule type" value="Genomic_DNA"/>
</dbReference>
<sequence>MLMALATRLICAWFAFLLPAYSTWKALSHRPLSEPELEKLAKYWTCIGAIIAFENVAEWFISWFPFYWELRMVFLLFLALPQTSGSTWVYQTYLDPYFQKNEADIDASIVAAQSKGLTFVQEKGTAAWDAVWRAATKSAVTGPQASTSTPGQTPSQPTQQPPANILSMGTDLFHKYGPWAMGAIQSSLGAAQTRASGPANAGQPGPLPTPPANPTPNPSLHQRSPFASTENVATPSKPPSFPEPFQ</sequence>
<name>A0A9P3L9A5_9APHY</name>
<keyword evidence="4" id="KW-1133">Transmembrane helix</keyword>
<comment type="similarity">
    <text evidence="2 6">Belongs to the DP1 family.</text>
</comment>
<evidence type="ECO:0000313" key="9">
    <source>
        <dbReference type="Proteomes" id="UP000703269"/>
    </source>
</evidence>
<gene>
    <name evidence="8" type="ORF">PsYK624_018770</name>
</gene>
<evidence type="ECO:0000256" key="5">
    <source>
        <dbReference type="ARBA" id="ARBA00023136"/>
    </source>
</evidence>
<dbReference type="GO" id="GO:0016020">
    <property type="term" value="C:membrane"/>
    <property type="evidence" value="ECO:0007669"/>
    <property type="project" value="UniProtKB-SubCell"/>
</dbReference>
<dbReference type="InterPro" id="IPR004345">
    <property type="entry name" value="TB2_DP1_HVA22"/>
</dbReference>
<evidence type="ECO:0000256" key="3">
    <source>
        <dbReference type="ARBA" id="ARBA00022692"/>
    </source>
</evidence>
<reference evidence="8 9" key="1">
    <citation type="submission" date="2021-08" db="EMBL/GenBank/DDBJ databases">
        <title>Draft Genome Sequence of Phanerochaete sordida strain YK-624.</title>
        <authorList>
            <person name="Mori T."/>
            <person name="Dohra H."/>
            <person name="Suzuki T."/>
            <person name="Kawagishi H."/>
            <person name="Hirai H."/>
        </authorList>
    </citation>
    <scope>NUCLEOTIDE SEQUENCE [LARGE SCALE GENOMIC DNA]</scope>
    <source>
        <strain evidence="8 9">YK-624</strain>
    </source>
</reference>
<evidence type="ECO:0000256" key="4">
    <source>
        <dbReference type="ARBA" id="ARBA00022989"/>
    </source>
</evidence>
<keyword evidence="9" id="KW-1185">Reference proteome</keyword>
<feature type="region of interest" description="Disordered" evidence="7">
    <location>
        <begin position="139"/>
        <end position="166"/>
    </location>
</feature>
<accession>A0A9P3L9A5</accession>
<feature type="compositionally biased region" description="Low complexity" evidence="7">
    <location>
        <begin position="143"/>
        <end position="162"/>
    </location>
</feature>